<evidence type="ECO:0000313" key="2">
    <source>
        <dbReference type="Proteomes" id="UP000465622"/>
    </source>
</evidence>
<organism evidence="1 2">
    <name type="scientific">Mycolicibacterium mageritense</name>
    <name type="common">Mycobacterium mageritense</name>
    <dbReference type="NCBI Taxonomy" id="53462"/>
    <lineage>
        <taxon>Bacteria</taxon>
        <taxon>Bacillati</taxon>
        <taxon>Actinomycetota</taxon>
        <taxon>Actinomycetes</taxon>
        <taxon>Mycobacteriales</taxon>
        <taxon>Mycobacteriaceae</taxon>
        <taxon>Mycolicibacterium</taxon>
    </lineage>
</organism>
<evidence type="ECO:0000313" key="1">
    <source>
        <dbReference type="EMBL" id="BBX37252.1"/>
    </source>
</evidence>
<dbReference type="RefSeq" id="WP_229478739.1">
    <property type="nucleotide sequence ID" value="NZ_AP022567.1"/>
</dbReference>
<dbReference type="EMBL" id="AP022567">
    <property type="protein sequence ID" value="BBX37252.1"/>
    <property type="molecule type" value="Genomic_DNA"/>
</dbReference>
<sequence length="181" mass="18880">MGLGLLAAGAVGAMVATVVAFSSSLAAKLSARHSAEAVGARNLTTAPTPAVRPQHRAQPASAPVAVSPYAVDEAGFVGSPARCTDTQTIRAIGRTRLSLVVICLDRSGRFEYHGVRLSDRAALTAGAQTVQGRQFLARNANVSYAVSPRELLVTAGSTIIKQEPMVEFREMLSTPVVVAPR</sequence>
<evidence type="ECO:0008006" key="3">
    <source>
        <dbReference type="Google" id="ProtNLM"/>
    </source>
</evidence>
<gene>
    <name evidence="1" type="ORF">MMAGJ_65340</name>
</gene>
<accession>A0ABM7I2Y1</accession>
<proteinExistence type="predicted"/>
<keyword evidence="2" id="KW-1185">Reference proteome</keyword>
<dbReference type="Proteomes" id="UP000465622">
    <property type="component" value="Chromosome"/>
</dbReference>
<name>A0ABM7I2Y1_MYCME</name>
<protein>
    <recommendedName>
        <fullName evidence="3">Serine/threonine protein kinase</fullName>
    </recommendedName>
</protein>
<reference evidence="1 2" key="1">
    <citation type="journal article" date="2019" name="Emerg. Microbes Infect.">
        <title>Comprehensive subspecies identification of 175 nontuberculous mycobacteria species based on 7547 genomic profiles.</title>
        <authorList>
            <person name="Matsumoto Y."/>
            <person name="Kinjo T."/>
            <person name="Motooka D."/>
            <person name="Nabeya D."/>
            <person name="Jung N."/>
            <person name="Uechi K."/>
            <person name="Horii T."/>
            <person name="Iida T."/>
            <person name="Fujita J."/>
            <person name="Nakamura S."/>
        </authorList>
    </citation>
    <scope>NUCLEOTIDE SEQUENCE [LARGE SCALE GENOMIC DNA]</scope>
    <source>
        <strain evidence="1 2">JCM 12375</strain>
    </source>
</reference>